<sequence length="1043" mass="115058">MKNQLLLLLSFFLLTSMAAHAVKVEGTVLDENKETVIGATVQLKGAAGVGTITDMDGKFVMQVPDVKEGVLIVSYIGYKTKHIPLRGRTILTVEMEPEVTALDEVVVVGYGSMRKSDLTGSVTSVKTNEAEAARATSFDKMLQGKAAGVMVSTGSAAPGGSVSVRIRGTSSLRGNNSPLYVVDGNIISDLGDTMDPMASGTSGGNSRMQEQNPLAAISPQDIESIEILKDASATAIYGSQGANGVVLITTKKGTTGKPSVMVSANVTMSKLAREIPMLNAEEYIAFNNAFKEDGDTPMTMEGRTPVNWQKESTRLAVSQNYRASVSGKSQKTGYYLAVGYADQEGVIRKTNVNKYDIRFNLDQEIGNRITLRSNSFFSTIKTSMTSGTDKLANTRTSIVRHMISYKPYRSAVAEENESDLYDENLTTPDAWFTDYDDDSEENVFNTNLSLDIKALKWLTFRVKGGMVYKNKERAMWYGLLTHTGAEANGKAGVAGLTSRSYNTEALALFNHTFKKKHTMNGTVGVVYDNKDVKRTGVVGENFFSPELRADGISNAAKLYPYQLEKTGEQLFSVLARGVYNYDNRYVLTATFRADGSSKFDKSNRFSYFPSFALAWRINQEKWMRQFDKISNLKLRAGWGQVGNQAISPYQTLGGYVGGNNYATAEGMLEPGIIPERIPNPDLKWETSEQYNVGIDLGFFDQRLTITADAYLKTTKDLLQQIALPYASGYTTMWINNGKIENKGIELTIEGTPVAKKHWNWTIGGNISFAKNTIKELGIAPSDFGMIKSVSGYWGENVGNGNDNKFPANAFLVGHSIGLFVGYQTAGIMQEEEYYSVENQKKPLKLANSKTDMLPGDIRYIDQNGDRVINDNDRVILGNPNPDFTFGLNTTLSYKQWTLDLAFNGVVGNEIINANLIDETLVDNANKNVRKDAFYQAWTPENKSNTYPRLGYETKSMLTDRYIEDGSYLKLSQVSLSYLLNLKKSNVIKNLTFNFTASNVFTITSYSGYDPDVNTFANDVDRMGIDLTSYPSARNFTFGVVANF</sequence>
<gene>
    <name evidence="13" type="ORF">HF841_10210</name>
</gene>
<keyword evidence="2 8" id="KW-0813">Transport</keyword>
<dbReference type="SUPFAM" id="SSF56935">
    <property type="entry name" value="Porins"/>
    <property type="match status" value="1"/>
</dbReference>
<feature type="signal peptide" evidence="10">
    <location>
        <begin position="1"/>
        <end position="21"/>
    </location>
</feature>
<dbReference type="InterPro" id="IPR023996">
    <property type="entry name" value="TonB-dep_OMP_SusC/RagA"/>
</dbReference>
<evidence type="ECO:0000256" key="5">
    <source>
        <dbReference type="ARBA" id="ARBA00023077"/>
    </source>
</evidence>
<feature type="domain" description="TonB-dependent receptor plug" evidence="12">
    <location>
        <begin position="115"/>
        <end position="245"/>
    </location>
</feature>
<dbReference type="Pfam" id="PF00593">
    <property type="entry name" value="TonB_dep_Rec_b-barrel"/>
    <property type="match status" value="1"/>
</dbReference>
<name>A0A7X9XID0_9BACE</name>
<evidence type="ECO:0000256" key="1">
    <source>
        <dbReference type="ARBA" id="ARBA00004571"/>
    </source>
</evidence>
<dbReference type="InterPro" id="IPR036942">
    <property type="entry name" value="Beta-barrel_TonB_sf"/>
</dbReference>
<dbReference type="PROSITE" id="PS52016">
    <property type="entry name" value="TONB_DEPENDENT_REC_3"/>
    <property type="match status" value="1"/>
</dbReference>
<keyword evidence="7 8" id="KW-0998">Cell outer membrane</keyword>
<dbReference type="Pfam" id="PF13715">
    <property type="entry name" value="CarbopepD_reg_2"/>
    <property type="match status" value="1"/>
</dbReference>
<comment type="subcellular location">
    <subcellularLocation>
        <location evidence="1 8">Cell outer membrane</location>
        <topology evidence="1 8">Multi-pass membrane protein</topology>
    </subcellularLocation>
</comment>
<evidence type="ECO:0000256" key="10">
    <source>
        <dbReference type="SAM" id="SignalP"/>
    </source>
</evidence>
<proteinExistence type="inferred from homology"/>
<evidence type="ECO:0000256" key="8">
    <source>
        <dbReference type="PROSITE-ProRule" id="PRU01360"/>
    </source>
</evidence>
<dbReference type="Gene3D" id="2.40.170.20">
    <property type="entry name" value="TonB-dependent receptor, beta-barrel domain"/>
    <property type="match status" value="1"/>
</dbReference>
<dbReference type="Gene3D" id="2.60.40.1120">
    <property type="entry name" value="Carboxypeptidase-like, regulatory domain"/>
    <property type="match status" value="1"/>
</dbReference>
<evidence type="ECO:0000313" key="14">
    <source>
        <dbReference type="Proteomes" id="UP000520291"/>
    </source>
</evidence>
<dbReference type="Pfam" id="PF07715">
    <property type="entry name" value="Plug"/>
    <property type="match status" value="1"/>
</dbReference>
<dbReference type="InterPro" id="IPR023997">
    <property type="entry name" value="TonB-dep_OMP_SusC/RagA_CS"/>
</dbReference>
<dbReference type="AlphaFoldDB" id="A0A7X9XID0"/>
<feature type="chain" id="PRO_5030576560" evidence="10">
    <location>
        <begin position="22"/>
        <end position="1043"/>
    </location>
</feature>
<dbReference type="EMBL" id="JABAGL010000012">
    <property type="protein sequence ID" value="NME86387.1"/>
    <property type="molecule type" value="Genomic_DNA"/>
</dbReference>
<dbReference type="SUPFAM" id="SSF49464">
    <property type="entry name" value="Carboxypeptidase regulatory domain-like"/>
    <property type="match status" value="1"/>
</dbReference>
<keyword evidence="4 8" id="KW-0812">Transmembrane</keyword>
<keyword evidence="10" id="KW-0732">Signal</keyword>
<keyword evidence="3 8" id="KW-1134">Transmembrane beta strand</keyword>
<evidence type="ECO:0000256" key="9">
    <source>
        <dbReference type="RuleBase" id="RU003357"/>
    </source>
</evidence>
<comment type="similarity">
    <text evidence="8 9">Belongs to the TonB-dependent receptor family.</text>
</comment>
<dbReference type="InterPro" id="IPR037066">
    <property type="entry name" value="Plug_dom_sf"/>
</dbReference>
<protein>
    <submittedName>
        <fullName evidence="13">TonB-dependent receptor</fullName>
    </submittedName>
</protein>
<organism evidence="13 14">
    <name type="scientific">Bacteroides eggerthii</name>
    <dbReference type="NCBI Taxonomy" id="28111"/>
    <lineage>
        <taxon>Bacteria</taxon>
        <taxon>Pseudomonadati</taxon>
        <taxon>Bacteroidota</taxon>
        <taxon>Bacteroidia</taxon>
        <taxon>Bacteroidales</taxon>
        <taxon>Bacteroidaceae</taxon>
        <taxon>Bacteroides</taxon>
    </lineage>
</organism>
<dbReference type="InterPro" id="IPR039426">
    <property type="entry name" value="TonB-dep_rcpt-like"/>
</dbReference>
<dbReference type="InterPro" id="IPR000531">
    <property type="entry name" value="Beta-barrel_TonB"/>
</dbReference>
<dbReference type="Proteomes" id="UP000520291">
    <property type="component" value="Unassembled WGS sequence"/>
</dbReference>
<evidence type="ECO:0000313" key="13">
    <source>
        <dbReference type="EMBL" id="NME86387.1"/>
    </source>
</evidence>
<dbReference type="RefSeq" id="WP_168947680.1">
    <property type="nucleotide sequence ID" value="NZ_JABAGL010000012.1"/>
</dbReference>
<evidence type="ECO:0000256" key="7">
    <source>
        <dbReference type="ARBA" id="ARBA00023237"/>
    </source>
</evidence>
<keyword evidence="5 9" id="KW-0798">TonB box</keyword>
<feature type="domain" description="TonB-dependent receptor-like beta-barrel" evidence="11">
    <location>
        <begin position="422"/>
        <end position="902"/>
    </location>
</feature>
<dbReference type="InterPro" id="IPR012910">
    <property type="entry name" value="Plug_dom"/>
</dbReference>
<evidence type="ECO:0000256" key="6">
    <source>
        <dbReference type="ARBA" id="ARBA00023136"/>
    </source>
</evidence>
<evidence type="ECO:0000256" key="2">
    <source>
        <dbReference type="ARBA" id="ARBA00022448"/>
    </source>
</evidence>
<reference evidence="13 14" key="1">
    <citation type="submission" date="2020-04" db="EMBL/GenBank/DDBJ databases">
        <authorList>
            <person name="Hitch T.C.A."/>
            <person name="Wylensek D."/>
            <person name="Clavel T."/>
        </authorList>
    </citation>
    <scope>NUCLEOTIDE SEQUENCE [LARGE SCALE GENOMIC DNA]</scope>
    <source>
        <strain evidence="13 14">WCA3-601-WT-5E</strain>
    </source>
</reference>
<evidence type="ECO:0000259" key="11">
    <source>
        <dbReference type="Pfam" id="PF00593"/>
    </source>
</evidence>
<dbReference type="InterPro" id="IPR008969">
    <property type="entry name" value="CarboxyPept-like_regulatory"/>
</dbReference>
<comment type="caution">
    <text evidence="13">The sequence shown here is derived from an EMBL/GenBank/DDBJ whole genome shotgun (WGS) entry which is preliminary data.</text>
</comment>
<dbReference type="GO" id="GO:0009279">
    <property type="term" value="C:cell outer membrane"/>
    <property type="evidence" value="ECO:0007669"/>
    <property type="project" value="UniProtKB-SubCell"/>
</dbReference>
<evidence type="ECO:0000256" key="4">
    <source>
        <dbReference type="ARBA" id="ARBA00022692"/>
    </source>
</evidence>
<dbReference type="NCBIfam" id="TIGR04057">
    <property type="entry name" value="SusC_RagA_signa"/>
    <property type="match status" value="1"/>
</dbReference>
<evidence type="ECO:0000256" key="3">
    <source>
        <dbReference type="ARBA" id="ARBA00022452"/>
    </source>
</evidence>
<keyword evidence="6 8" id="KW-0472">Membrane</keyword>
<dbReference type="NCBIfam" id="TIGR04056">
    <property type="entry name" value="OMP_RagA_SusC"/>
    <property type="match status" value="1"/>
</dbReference>
<dbReference type="Gene3D" id="2.170.130.10">
    <property type="entry name" value="TonB-dependent receptor, plug domain"/>
    <property type="match status" value="1"/>
</dbReference>
<evidence type="ECO:0000259" key="12">
    <source>
        <dbReference type="Pfam" id="PF07715"/>
    </source>
</evidence>
<keyword evidence="13" id="KW-0675">Receptor</keyword>
<accession>A0A7X9XID0</accession>